<sequence>MAGSQSHLLYVAPLLKQRHVLLISELSQHARAYEFPQTI</sequence>
<reference evidence="1" key="1">
    <citation type="submission" date="2018-02" db="EMBL/GenBank/DDBJ databases">
        <title>Rhizophora mucronata_Transcriptome.</title>
        <authorList>
            <person name="Meera S.P."/>
            <person name="Sreeshan A."/>
            <person name="Augustine A."/>
        </authorList>
    </citation>
    <scope>NUCLEOTIDE SEQUENCE</scope>
    <source>
        <tissue evidence="1">Leaf</tissue>
    </source>
</reference>
<organism evidence="1">
    <name type="scientific">Rhizophora mucronata</name>
    <name type="common">Asiatic mangrove</name>
    <dbReference type="NCBI Taxonomy" id="61149"/>
    <lineage>
        <taxon>Eukaryota</taxon>
        <taxon>Viridiplantae</taxon>
        <taxon>Streptophyta</taxon>
        <taxon>Embryophyta</taxon>
        <taxon>Tracheophyta</taxon>
        <taxon>Spermatophyta</taxon>
        <taxon>Magnoliopsida</taxon>
        <taxon>eudicotyledons</taxon>
        <taxon>Gunneridae</taxon>
        <taxon>Pentapetalae</taxon>
        <taxon>rosids</taxon>
        <taxon>fabids</taxon>
        <taxon>Malpighiales</taxon>
        <taxon>Rhizophoraceae</taxon>
        <taxon>Rhizophora</taxon>
    </lineage>
</organism>
<accession>A0A2P2LB97</accession>
<dbReference type="AlphaFoldDB" id="A0A2P2LB97"/>
<evidence type="ECO:0000313" key="1">
    <source>
        <dbReference type="EMBL" id="MBX15267.1"/>
    </source>
</evidence>
<protein>
    <submittedName>
        <fullName evidence="1">Uncharacterized protein</fullName>
    </submittedName>
</protein>
<proteinExistence type="predicted"/>
<name>A0A2P2LB97_RHIMU</name>
<dbReference type="EMBL" id="GGEC01034783">
    <property type="protein sequence ID" value="MBX15267.1"/>
    <property type="molecule type" value="Transcribed_RNA"/>
</dbReference>